<dbReference type="EMBL" id="JAHMHR010000011">
    <property type="protein sequence ID" value="KAK1688589.1"/>
    <property type="molecule type" value="Genomic_DNA"/>
</dbReference>
<feature type="chain" id="PRO_5042558498" description="Secreted protein" evidence="1">
    <location>
        <begin position="32"/>
        <end position="173"/>
    </location>
</feature>
<dbReference type="Proteomes" id="UP001224890">
    <property type="component" value="Unassembled WGS sequence"/>
</dbReference>
<keyword evidence="3" id="KW-1185">Reference proteome</keyword>
<evidence type="ECO:0000313" key="2">
    <source>
        <dbReference type="EMBL" id="KAK1688589.1"/>
    </source>
</evidence>
<evidence type="ECO:0000256" key="1">
    <source>
        <dbReference type="SAM" id="SignalP"/>
    </source>
</evidence>
<accession>A0AAJ0AQN1</accession>
<proteinExistence type="predicted"/>
<gene>
    <name evidence="2" type="ORF">BDP55DRAFT_656431</name>
</gene>
<organism evidence="2 3">
    <name type="scientific">Colletotrichum godetiae</name>
    <dbReference type="NCBI Taxonomy" id="1209918"/>
    <lineage>
        <taxon>Eukaryota</taxon>
        <taxon>Fungi</taxon>
        <taxon>Dikarya</taxon>
        <taxon>Ascomycota</taxon>
        <taxon>Pezizomycotina</taxon>
        <taxon>Sordariomycetes</taxon>
        <taxon>Hypocreomycetidae</taxon>
        <taxon>Glomerellales</taxon>
        <taxon>Glomerellaceae</taxon>
        <taxon>Colletotrichum</taxon>
        <taxon>Colletotrichum acutatum species complex</taxon>
    </lineage>
</organism>
<protein>
    <recommendedName>
        <fullName evidence="4">Secreted protein</fullName>
    </recommendedName>
</protein>
<keyword evidence="1" id="KW-0732">Signal</keyword>
<reference evidence="2" key="1">
    <citation type="submission" date="2021-06" db="EMBL/GenBank/DDBJ databases">
        <title>Comparative genomics, transcriptomics and evolutionary studies reveal genomic signatures of adaptation to plant cell wall in hemibiotrophic fungi.</title>
        <authorList>
            <consortium name="DOE Joint Genome Institute"/>
            <person name="Baroncelli R."/>
            <person name="Diaz J.F."/>
            <person name="Benocci T."/>
            <person name="Peng M."/>
            <person name="Battaglia E."/>
            <person name="Haridas S."/>
            <person name="Andreopoulos W."/>
            <person name="Labutti K."/>
            <person name="Pangilinan J."/>
            <person name="Floch G.L."/>
            <person name="Makela M.R."/>
            <person name="Henrissat B."/>
            <person name="Grigoriev I.V."/>
            <person name="Crouch J.A."/>
            <person name="De Vries R.P."/>
            <person name="Sukno S.A."/>
            <person name="Thon M.R."/>
        </authorList>
    </citation>
    <scope>NUCLEOTIDE SEQUENCE</scope>
    <source>
        <strain evidence="2">CBS 193.32</strain>
    </source>
</reference>
<evidence type="ECO:0008006" key="4">
    <source>
        <dbReference type="Google" id="ProtNLM"/>
    </source>
</evidence>
<name>A0AAJ0AQN1_9PEZI</name>
<dbReference type="AlphaFoldDB" id="A0AAJ0AQN1"/>
<comment type="caution">
    <text evidence="2">The sequence shown here is derived from an EMBL/GenBank/DDBJ whole genome shotgun (WGS) entry which is preliminary data.</text>
</comment>
<dbReference type="RefSeq" id="XP_060432284.1">
    <property type="nucleotide sequence ID" value="XM_060574373.1"/>
</dbReference>
<evidence type="ECO:0000313" key="3">
    <source>
        <dbReference type="Proteomes" id="UP001224890"/>
    </source>
</evidence>
<sequence length="173" mass="18461">MVDVAGRGVCVCVCVSAWVLVCGASWGDVDSQSHTIRQLISFPGELRLGPLYPYSGKPARTALFTPCLGPSISVRSKERRSFGRSGGRFLRVRDGGKRECKGVEDFGRGKGEKSVTGALVYGPVKVLDAELKIAPAEARSCQDSGTPFFNGYCLCVPVALGGFGDVRRARVCL</sequence>
<feature type="signal peptide" evidence="1">
    <location>
        <begin position="1"/>
        <end position="31"/>
    </location>
</feature>
<dbReference type="GeneID" id="85458899"/>